<reference evidence="1 2" key="1">
    <citation type="submission" date="2017-06" db="EMBL/GenBank/DDBJ databases">
        <title>Genome sequencing of cyanobaciteial culture collection at National Institute for Environmental Studies (NIES).</title>
        <authorList>
            <person name="Hirose Y."/>
            <person name="Shimura Y."/>
            <person name="Fujisawa T."/>
            <person name="Nakamura Y."/>
            <person name="Kawachi M."/>
        </authorList>
    </citation>
    <scope>NUCLEOTIDE SEQUENCE [LARGE SCALE GENOMIC DNA]</scope>
    <source>
        <strain evidence="1 2">NIES-23</strain>
    </source>
</reference>
<dbReference type="AlphaFoldDB" id="A0A1Z4KTV0"/>
<proteinExistence type="predicted"/>
<evidence type="ECO:0000313" key="2">
    <source>
        <dbReference type="Proteomes" id="UP000217507"/>
    </source>
</evidence>
<evidence type="ECO:0000313" key="1">
    <source>
        <dbReference type="EMBL" id="BAY72441.1"/>
    </source>
</evidence>
<accession>A0A1Z4KTV0</accession>
<gene>
    <name evidence="1" type="ORF">NIES23_52660</name>
</gene>
<organism evidence="1 2">
    <name type="scientific">Trichormus variabilis NIES-23</name>
    <dbReference type="NCBI Taxonomy" id="1973479"/>
    <lineage>
        <taxon>Bacteria</taxon>
        <taxon>Bacillati</taxon>
        <taxon>Cyanobacteriota</taxon>
        <taxon>Cyanophyceae</taxon>
        <taxon>Nostocales</taxon>
        <taxon>Nostocaceae</taxon>
        <taxon>Trichormus</taxon>
    </lineage>
</organism>
<sequence length="301" mass="34845">MSIENIICIPPIPVDNIPSPWRETFQQLNQVPPPLPVCNFPDQTNEQMPDTAGKEIIYWVDIDKSGLKPRMSILPTLVEVCFSDGELPNYTLKLTLLDQPALQCHADMLDADWRIALYWIVKKQWDSDLIIPTSTELAQLYEPWAELLNQVLKLCTVCFDRKNYLSRHYLHAADWFLKIIQEAKQIDTEIMIENEAKGKDSTIKTKREIISQLRELNNSATLETSPHYYRLIKVALSMEKCDEFNKNYWKPFLSAGCKDIQGMERKTSQESFVVNHKIVYRAPGQGKGIYTLINLNHAKFR</sequence>
<name>A0A1Z4KTV0_ANAVA</name>
<protein>
    <submittedName>
        <fullName evidence="1">Uncharacterized protein</fullName>
    </submittedName>
</protein>
<dbReference type="EMBL" id="AP018216">
    <property type="protein sequence ID" value="BAY72441.1"/>
    <property type="molecule type" value="Genomic_DNA"/>
</dbReference>
<dbReference type="Proteomes" id="UP000217507">
    <property type="component" value="Chromosome"/>
</dbReference>